<name>A0ABW1MEK3_9ACTN</name>
<dbReference type="EMBL" id="JBHSPX010000001">
    <property type="protein sequence ID" value="MFC6061462.1"/>
    <property type="molecule type" value="Genomic_DNA"/>
</dbReference>
<proteinExistence type="predicted"/>
<dbReference type="RefSeq" id="WP_031065533.1">
    <property type="nucleotide sequence ID" value="NZ_JBHSPX010000001.1"/>
</dbReference>
<comment type="caution">
    <text evidence="1">The sequence shown here is derived from an EMBL/GenBank/DDBJ whole genome shotgun (WGS) entry which is preliminary data.</text>
</comment>
<dbReference type="Proteomes" id="UP001596139">
    <property type="component" value="Unassembled WGS sequence"/>
</dbReference>
<reference evidence="2" key="1">
    <citation type="journal article" date="2019" name="Int. J. Syst. Evol. Microbiol.">
        <title>The Global Catalogue of Microorganisms (GCM) 10K type strain sequencing project: providing services to taxonomists for standard genome sequencing and annotation.</title>
        <authorList>
            <consortium name="The Broad Institute Genomics Platform"/>
            <consortium name="The Broad Institute Genome Sequencing Center for Infectious Disease"/>
            <person name="Wu L."/>
            <person name="Ma J."/>
        </authorList>
    </citation>
    <scope>NUCLEOTIDE SEQUENCE [LARGE SCALE GENOMIC DNA]</scope>
    <source>
        <strain evidence="2">CGMCC 1.15180</strain>
    </source>
</reference>
<accession>A0ABW1MEK3</accession>
<keyword evidence="2" id="KW-1185">Reference proteome</keyword>
<sequence>MNSHNALFRRGDLAATLNGQLQKIANAVASWDEDSLLSTPERDICGSLEQEFLIEPLALDRAGITMESVTQSVETVRDFDEMVDVDRTVVTVSVPFAGEPRLFDLKPSTRTFTAPSGVVSRGELRLQCVGPVDRDARQVKHDLDSQLDNIEKYVKGSADQVKAYNESAAQKIATEVQARRARILENRNLQEALGYPLRRRPDAATYSVPISRKKIVPRRPAPASEPFRPEPVLDDSHYESALEVLRNQRNQLERSPSISSHLKEEQIRDLLLIGLNSQFEGRAAGEVFNYNGKTDILIREGDRHVFIGECKIWKSPKTITDTLDQLLSYLVWRDTKSALLLFIRSGSPAEIIDKAVAKVREHPNYKRDGQNATDERHDFVFRSKDDPNREIKLAFLPFYLPKPKASG</sequence>
<gene>
    <name evidence="1" type="ORF">ACFP4F_02725</name>
</gene>
<organism evidence="1 2">
    <name type="scientific">Streptomyces ochraceiscleroticus</name>
    <dbReference type="NCBI Taxonomy" id="47761"/>
    <lineage>
        <taxon>Bacteria</taxon>
        <taxon>Bacillati</taxon>
        <taxon>Actinomycetota</taxon>
        <taxon>Actinomycetes</taxon>
        <taxon>Kitasatosporales</taxon>
        <taxon>Streptomycetaceae</taxon>
        <taxon>Streptomyces</taxon>
    </lineage>
</organism>
<protein>
    <recommendedName>
        <fullName evidence="3">Restriction endonuclease type IV Mrr domain-containing protein</fullName>
    </recommendedName>
</protein>
<evidence type="ECO:0000313" key="2">
    <source>
        <dbReference type="Proteomes" id="UP001596139"/>
    </source>
</evidence>
<evidence type="ECO:0000313" key="1">
    <source>
        <dbReference type="EMBL" id="MFC6061462.1"/>
    </source>
</evidence>
<evidence type="ECO:0008006" key="3">
    <source>
        <dbReference type="Google" id="ProtNLM"/>
    </source>
</evidence>